<dbReference type="AlphaFoldDB" id="A0AAW8NG84"/>
<feature type="compositionally biased region" description="Basic and acidic residues" evidence="1">
    <location>
        <begin position="1"/>
        <end position="23"/>
    </location>
</feature>
<dbReference type="EMBL" id="JAVDWN010000020">
    <property type="protein sequence ID" value="MDR7165896.1"/>
    <property type="molecule type" value="Genomic_DNA"/>
</dbReference>
<evidence type="ECO:0000313" key="2">
    <source>
        <dbReference type="EMBL" id="MDR7165896.1"/>
    </source>
</evidence>
<gene>
    <name evidence="2" type="ORF">J2X12_003950</name>
</gene>
<dbReference type="RefSeq" id="WP_171059149.1">
    <property type="nucleotide sequence ID" value="NZ_JAVDWN010000020.1"/>
</dbReference>
<evidence type="ECO:0000256" key="1">
    <source>
        <dbReference type="SAM" id="MobiDB-lite"/>
    </source>
</evidence>
<proteinExistence type="predicted"/>
<sequence>MPQEKPRGLETEPSEKPVLHPEDSTGALDAANSRYNSNYNPDYWPKR</sequence>
<reference evidence="2" key="1">
    <citation type="submission" date="2023-07" db="EMBL/GenBank/DDBJ databases">
        <title>Sorghum-associated microbial communities from plants grown in Nebraska, USA.</title>
        <authorList>
            <person name="Schachtman D."/>
        </authorList>
    </citation>
    <scope>NUCLEOTIDE SEQUENCE</scope>
    <source>
        <strain evidence="2">BE261</strain>
    </source>
</reference>
<comment type="caution">
    <text evidence="2">The sequence shown here is derived from an EMBL/GenBank/DDBJ whole genome shotgun (WGS) entry which is preliminary data.</text>
</comment>
<protein>
    <submittedName>
        <fullName evidence="2">Uncharacterized protein</fullName>
    </submittedName>
</protein>
<name>A0AAW8NG84_PSEOX</name>
<feature type="region of interest" description="Disordered" evidence="1">
    <location>
        <begin position="1"/>
        <end position="47"/>
    </location>
</feature>
<dbReference type="Proteomes" id="UP001262032">
    <property type="component" value="Unassembled WGS sequence"/>
</dbReference>
<evidence type="ECO:0000313" key="3">
    <source>
        <dbReference type="Proteomes" id="UP001262032"/>
    </source>
</evidence>
<organism evidence="2 3">
    <name type="scientific">Pseudarthrobacter oxydans</name>
    <name type="common">Arthrobacter oxydans</name>
    <dbReference type="NCBI Taxonomy" id="1671"/>
    <lineage>
        <taxon>Bacteria</taxon>
        <taxon>Bacillati</taxon>
        <taxon>Actinomycetota</taxon>
        <taxon>Actinomycetes</taxon>
        <taxon>Micrococcales</taxon>
        <taxon>Micrococcaceae</taxon>
        <taxon>Pseudarthrobacter</taxon>
    </lineage>
</organism>
<accession>A0AAW8NG84</accession>